<organism evidence="2 3">
    <name type="scientific">Gonapodya prolifera (strain JEL478)</name>
    <name type="common">Monoblepharis prolifera</name>
    <dbReference type="NCBI Taxonomy" id="1344416"/>
    <lineage>
        <taxon>Eukaryota</taxon>
        <taxon>Fungi</taxon>
        <taxon>Fungi incertae sedis</taxon>
        <taxon>Chytridiomycota</taxon>
        <taxon>Chytridiomycota incertae sedis</taxon>
        <taxon>Monoblepharidomycetes</taxon>
        <taxon>Monoblepharidales</taxon>
        <taxon>Gonapodyaceae</taxon>
        <taxon>Gonapodya</taxon>
    </lineage>
</organism>
<sequence length="354" mass="39439">MIGGDDIELRKEQVEKIELILSRIIHKELSTMVARLNALFQQIDKAFESKFADAIRDEAISLEPDYAIGRASHSNEMAKIKRGDVYYIHVAFAYLVMLAGFGCLFSRVIKPIMWMHVWFGRFYWIFMLWTTATSLLIHNTGLPLAVLISFIFVGCGMTFGWLAINVHQIQMTRNATAHVQDQIKAEGAEVIAKFGTLERMIMAEKGKIAMGKSFRERIVSFKALHGALMITSWINIIGRIFVTPLVNDFSCHTYPYYKQIDTKHFAGASAPLTAVPELDPMYARLPWSKTGMPGWGAALSLGPFLGSFLVGVVYVVVQQYLGNVPKAGSSRAVAPVEPRSSIAKEKLLEGAGQT</sequence>
<keyword evidence="1" id="KW-0472">Membrane</keyword>
<proteinExistence type="predicted"/>
<dbReference type="OrthoDB" id="530688at2759"/>
<keyword evidence="1" id="KW-1133">Transmembrane helix</keyword>
<evidence type="ECO:0000313" key="3">
    <source>
        <dbReference type="Proteomes" id="UP000070544"/>
    </source>
</evidence>
<keyword evidence="3" id="KW-1185">Reference proteome</keyword>
<feature type="transmembrane region" description="Helical" evidence="1">
    <location>
        <begin position="223"/>
        <end position="242"/>
    </location>
</feature>
<evidence type="ECO:0000256" key="1">
    <source>
        <dbReference type="SAM" id="Phobius"/>
    </source>
</evidence>
<name>A0A139A4Y2_GONPJ</name>
<dbReference type="Proteomes" id="UP000070544">
    <property type="component" value="Unassembled WGS sequence"/>
</dbReference>
<reference evidence="2 3" key="1">
    <citation type="journal article" date="2015" name="Genome Biol. Evol.">
        <title>Phylogenomic analyses indicate that early fungi evolved digesting cell walls of algal ancestors of land plants.</title>
        <authorList>
            <person name="Chang Y."/>
            <person name="Wang S."/>
            <person name="Sekimoto S."/>
            <person name="Aerts A.L."/>
            <person name="Choi C."/>
            <person name="Clum A."/>
            <person name="LaButti K.M."/>
            <person name="Lindquist E.A."/>
            <person name="Yee Ngan C."/>
            <person name="Ohm R.A."/>
            <person name="Salamov A.A."/>
            <person name="Grigoriev I.V."/>
            <person name="Spatafora J.W."/>
            <person name="Berbee M.L."/>
        </authorList>
    </citation>
    <scope>NUCLEOTIDE SEQUENCE [LARGE SCALE GENOMIC DNA]</scope>
    <source>
        <strain evidence="2 3">JEL478</strain>
    </source>
</reference>
<feature type="transmembrane region" description="Helical" evidence="1">
    <location>
        <begin position="295"/>
        <end position="317"/>
    </location>
</feature>
<gene>
    <name evidence="2" type="ORF">M427DRAFT_504132</name>
</gene>
<feature type="transmembrane region" description="Helical" evidence="1">
    <location>
        <begin position="118"/>
        <end position="138"/>
    </location>
</feature>
<evidence type="ECO:0000313" key="2">
    <source>
        <dbReference type="EMBL" id="KXS11679.1"/>
    </source>
</evidence>
<keyword evidence="1" id="KW-0812">Transmembrane</keyword>
<dbReference type="EMBL" id="KQ965797">
    <property type="protein sequence ID" value="KXS11679.1"/>
    <property type="molecule type" value="Genomic_DNA"/>
</dbReference>
<protein>
    <submittedName>
        <fullName evidence="2">Uncharacterized protein</fullName>
    </submittedName>
</protein>
<feature type="transmembrane region" description="Helical" evidence="1">
    <location>
        <begin position="144"/>
        <end position="164"/>
    </location>
</feature>
<feature type="transmembrane region" description="Helical" evidence="1">
    <location>
        <begin position="86"/>
        <end position="106"/>
    </location>
</feature>
<dbReference type="AlphaFoldDB" id="A0A139A4Y2"/>
<accession>A0A139A4Y2</accession>